<evidence type="ECO:0000313" key="3">
    <source>
        <dbReference type="Proteomes" id="UP000475214"/>
    </source>
</evidence>
<organism evidence="2 3">
    <name type="scientific">Phytoactinopolyspora halotolerans</name>
    <dbReference type="NCBI Taxonomy" id="1981512"/>
    <lineage>
        <taxon>Bacteria</taxon>
        <taxon>Bacillati</taxon>
        <taxon>Actinomycetota</taxon>
        <taxon>Actinomycetes</taxon>
        <taxon>Jiangellales</taxon>
        <taxon>Jiangellaceae</taxon>
        <taxon>Phytoactinopolyspora</taxon>
    </lineage>
</organism>
<dbReference type="Proteomes" id="UP000475214">
    <property type="component" value="Unassembled WGS sequence"/>
</dbReference>
<proteinExistence type="predicted"/>
<dbReference type="EMBL" id="JAAGOA010000025">
    <property type="protein sequence ID" value="NEE03716.1"/>
    <property type="molecule type" value="Genomic_DNA"/>
</dbReference>
<comment type="caution">
    <text evidence="2">The sequence shown here is derived from an EMBL/GenBank/DDBJ whole genome shotgun (WGS) entry which is preliminary data.</text>
</comment>
<name>A0A6L9SEQ1_9ACTN</name>
<sequence>MTATETSLTSELLTLESVTFEVEEIADLGQDGAGWCSSSTSTSSCSSCSTSSCCGCSSCSCSSTS</sequence>
<feature type="compositionally biased region" description="Low complexity" evidence="1">
    <location>
        <begin position="39"/>
        <end position="50"/>
    </location>
</feature>
<accession>A0A6L9SEQ1</accession>
<evidence type="ECO:0000256" key="1">
    <source>
        <dbReference type="SAM" id="MobiDB-lite"/>
    </source>
</evidence>
<dbReference type="RefSeq" id="WP_163743627.1">
    <property type="nucleotide sequence ID" value="NZ_JAAGOA010000025.1"/>
</dbReference>
<keyword evidence="3" id="KW-1185">Reference proteome</keyword>
<reference evidence="2 3" key="1">
    <citation type="submission" date="2020-02" db="EMBL/GenBank/DDBJ databases">
        <authorList>
            <person name="Li X.-J."/>
            <person name="Han X.-M."/>
        </authorList>
    </citation>
    <scope>NUCLEOTIDE SEQUENCE [LARGE SCALE GENOMIC DNA]</scope>
    <source>
        <strain evidence="2 3">CCTCC AB 2017055</strain>
    </source>
</reference>
<dbReference type="AlphaFoldDB" id="A0A6L9SEQ1"/>
<evidence type="ECO:0000313" key="2">
    <source>
        <dbReference type="EMBL" id="NEE03716.1"/>
    </source>
</evidence>
<evidence type="ECO:0008006" key="4">
    <source>
        <dbReference type="Google" id="ProtNLM"/>
    </source>
</evidence>
<feature type="region of interest" description="Disordered" evidence="1">
    <location>
        <begin position="39"/>
        <end position="65"/>
    </location>
</feature>
<gene>
    <name evidence="2" type="ORF">G1H10_26465</name>
</gene>
<protein>
    <recommendedName>
        <fullName evidence="4">Thiazolylpeptide-type bacteriocin</fullName>
    </recommendedName>
</protein>